<feature type="transmembrane region" description="Helical" evidence="1">
    <location>
        <begin position="48"/>
        <end position="68"/>
    </location>
</feature>
<evidence type="ECO:0000313" key="2">
    <source>
        <dbReference type="EMBL" id="AQS84195.1"/>
    </source>
</evidence>
<dbReference type="KEGG" id="aace:A0U92_04745"/>
<feature type="transmembrane region" description="Helical" evidence="1">
    <location>
        <begin position="330"/>
        <end position="363"/>
    </location>
</feature>
<dbReference type="AlphaFoldDB" id="A0A1U9KEG9"/>
<organism evidence="2 3">
    <name type="scientific">Acetobacter aceti</name>
    <dbReference type="NCBI Taxonomy" id="435"/>
    <lineage>
        <taxon>Bacteria</taxon>
        <taxon>Pseudomonadati</taxon>
        <taxon>Pseudomonadota</taxon>
        <taxon>Alphaproteobacteria</taxon>
        <taxon>Acetobacterales</taxon>
        <taxon>Acetobacteraceae</taxon>
        <taxon>Acetobacter</taxon>
        <taxon>Acetobacter subgen. Acetobacter</taxon>
    </lineage>
</organism>
<dbReference type="Proteomes" id="UP000188937">
    <property type="component" value="Chromosome"/>
</dbReference>
<dbReference type="STRING" id="435.A0U92_04745"/>
<sequence>MLIAADIILFLSLVWPFLAGAIIAASGPESRTGDEETQSRFSQLAANFSFVAVGLAALNVPLSIYLAATGQGVELGWMIEAPLATVGCLILHVSLVSQCFAPPQPEEERALVTRDAVPFWTSGLLALAMMLSEPVARAVMLLSAPVLAVILLNTGAGRALSGWNTLRRTATGALLVCSGFLHPDPIIEGMLAGGGFCLLASLFPCTIPMNAMRTDRTGNASESLRANAATLAVVALLVTFPLPPVTALSLRALLFASGLATLALAAVRLRLKSAQSALLLTQASMGLAAVSAGLAHPLVADLAVFGPLVATPWLSLSGKPASRMAFLADRAFLLPGFGALLLAVMLVAMTSLPLALLLIAAVWPALRPGVRLFPSSIVLPKISGAKSGDREGRS</sequence>
<feature type="transmembrane region" description="Helical" evidence="1">
    <location>
        <begin position="287"/>
        <end position="310"/>
    </location>
</feature>
<keyword evidence="1" id="KW-0472">Membrane</keyword>
<feature type="transmembrane region" description="Helical" evidence="1">
    <location>
        <begin position="139"/>
        <end position="160"/>
    </location>
</feature>
<evidence type="ECO:0000256" key="1">
    <source>
        <dbReference type="SAM" id="Phobius"/>
    </source>
</evidence>
<dbReference type="EMBL" id="CP014692">
    <property type="protein sequence ID" value="AQS84195.1"/>
    <property type="molecule type" value="Genomic_DNA"/>
</dbReference>
<feature type="transmembrane region" description="Helical" evidence="1">
    <location>
        <begin position="75"/>
        <end position="96"/>
    </location>
</feature>
<feature type="transmembrane region" description="Helical" evidence="1">
    <location>
        <begin position="116"/>
        <end position="132"/>
    </location>
</feature>
<keyword evidence="1" id="KW-0812">Transmembrane</keyword>
<protein>
    <submittedName>
        <fullName evidence="2">Uncharacterized protein</fullName>
    </submittedName>
</protein>
<feature type="transmembrane region" description="Helical" evidence="1">
    <location>
        <begin position="248"/>
        <end position="267"/>
    </location>
</feature>
<feature type="transmembrane region" description="Helical" evidence="1">
    <location>
        <begin position="190"/>
        <end position="212"/>
    </location>
</feature>
<reference evidence="2 3" key="1">
    <citation type="submission" date="2016-03" db="EMBL/GenBank/DDBJ databases">
        <title>Acetic acid bacteria sequencing.</title>
        <authorList>
            <person name="Brandt J."/>
            <person name="Jakob F."/>
            <person name="Vogel R.F."/>
        </authorList>
    </citation>
    <scope>NUCLEOTIDE SEQUENCE [LARGE SCALE GENOMIC DNA]</scope>
    <source>
        <strain evidence="2 3">TMW2.1153</strain>
    </source>
</reference>
<feature type="transmembrane region" description="Helical" evidence="1">
    <location>
        <begin position="224"/>
        <end position="242"/>
    </location>
</feature>
<keyword evidence="1" id="KW-1133">Transmembrane helix</keyword>
<accession>A0A1U9KEG9</accession>
<keyword evidence="3" id="KW-1185">Reference proteome</keyword>
<proteinExistence type="predicted"/>
<dbReference type="OrthoDB" id="9916398at2"/>
<name>A0A1U9KEG9_ACEAC</name>
<gene>
    <name evidence="2" type="ORF">A0U92_04745</name>
</gene>
<evidence type="ECO:0000313" key="3">
    <source>
        <dbReference type="Proteomes" id="UP000188937"/>
    </source>
</evidence>